<comment type="caution">
    <text evidence="1">The sequence shown here is derived from an EMBL/GenBank/DDBJ whole genome shotgun (WGS) entry which is preliminary data.</text>
</comment>
<dbReference type="Proteomes" id="UP001500102">
    <property type="component" value="Unassembled WGS sequence"/>
</dbReference>
<keyword evidence="2" id="KW-1185">Reference proteome</keyword>
<reference evidence="1 2" key="1">
    <citation type="journal article" date="2019" name="Int. J. Syst. Evol. Microbiol.">
        <title>The Global Catalogue of Microorganisms (GCM) 10K type strain sequencing project: providing services to taxonomists for standard genome sequencing and annotation.</title>
        <authorList>
            <consortium name="The Broad Institute Genomics Platform"/>
            <consortium name="The Broad Institute Genome Sequencing Center for Infectious Disease"/>
            <person name="Wu L."/>
            <person name="Ma J."/>
        </authorList>
    </citation>
    <scope>NUCLEOTIDE SEQUENCE [LARGE SCALE GENOMIC DNA]</scope>
    <source>
        <strain evidence="1 2">JCM 15921</strain>
    </source>
</reference>
<accession>A0ABN2Z8F0</accession>
<sequence length="140" mass="16208">MTTQRDHRDEHPGCRPVFPWLPAYNRYRLNVNLIAAATEDVAGMPEAAPADWLDFLRGRERPSKWHLQSKFIAHRENWREEELESNQVDDVFREPRRGLGTLGEVRVRRGGQLQEWFRRADCSEPAVVGARGQCQGELAD</sequence>
<proteinExistence type="predicted"/>
<dbReference type="EMBL" id="BAAAQB010000035">
    <property type="protein sequence ID" value="GAA2138406.1"/>
    <property type="molecule type" value="Genomic_DNA"/>
</dbReference>
<name>A0ABN2Z8F0_9MICC</name>
<organism evidence="1 2">
    <name type="scientific">Arthrobacter humicola</name>
    <dbReference type="NCBI Taxonomy" id="409291"/>
    <lineage>
        <taxon>Bacteria</taxon>
        <taxon>Bacillati</taxon>
        <taxon>Actinomycetota</taxon>
        <taxon>Actinomycetes</taxon>
        <taxon>Micrococcales</taxon>
        <taxon>Micrococcaceae</taxon>
        <taxon>Arthrobacter</taxon>
    </lineage>
</organism>
<dbReference type="RefSeq" id="WP_344366123.1">
    <property type="nucleotide sequence ID" value="NZ_BAAAQB010000035.1"/>
</dbReference>
<evidence type="ECO:0000313" key="1">
    <source>
        <dbReference type="EMBL" id="GAA2138406.1"/>
    </source>
</evidence>
<gene>
    <name evidence="1" type="ORF">GCM10009825_24730</name>
</gene>
<evidence type="ECO:0000313" key="2">
    <source>
        <dbReference type="Proteomes" id="UP001500102"/>
    </source>
</evidence>
<protein>
    <submittedName>
        <fullName evidence="1">Uncharacterized protein</fullName>
    </submittedName>
</protein>